<sequence length="194" mass="21052">MAGPERIEWRRSFPSRSLVTLAWYVLSAALACGLVRGLFADEPEVLPSGADNLLADLPMWTVALAAVGATPFVLAVVRRPRVGANHFALTVRPGWVRTLVLPWSRVAQVTLMEVGGERYLLVRLRAGLDRTGTNPAWPDQNVIRELSKTPSKRASGFDVAVRLRDFTGGPDGQLAALAAFAPDQVLIANHLSPH</sequence>
<keyword evidence="1" id="KW-0812">Transmembrane</keyword>
<evidence type="ECO:0008006" key="4">
    <source>
        <dbReference type="Google" id="ProtNLM"/>
    </source>
</evidence>
<evidence type="ECO:0000313" key="2">
    <source>
        <dbReference type="EMBL" id="UWZ54960.1"/>
    </source>
</evidence>
<dbReference type="OrthoDB" id="5187679at2"/>
<dbReference type="Proteomes" id="UP001058003">
    <property type="component" value="Chromosome"/>
</dbReference>
<gene>
    <name evidence="2" type="ORF">Daura_01330</name>
</gene>
<keyword evidence="3" id="KW-1185">Reference proteome</keyword>
<organism evidence="2 3">
    <name type="scientific">Dactylosporangium aurantiacum</name>
    <dbReference type="NCBI Taxonomy" id="35754"/>
    <lineage>
        <taxon>Bacteria</taxon>
        <taxon>Bacillati</taxon>
        <taxon>Actinomycetota</taxon>
        <taxon>Actinomycetes</taxon>
        <taxon>Micromonosporales</taxon>
        <taxon>Micromonosporaceae</taxon>
        <taxon>Dactylosporangium</taxon>
    </lineage>
</organism>
<keyword evidence="1" id="KW-1133">Transmembrane helix</keyword>
<accession>A0A9Q9ILA5</accession>
<dbReference type="EMBL" id="CP073767">
    <property type="protein sequence ID" value="UWZ54960.1"/>
    <property type="molecule type" value="Genomic_DNA"/>
</dbReference>
<keyword evidence="1" id="KW-0472">Membrane</keyword>
<reference evidence="2" key="1">
    <citation type="submission" date="2021-04" db="EMBL/GenBank/DDBJ databases">
        <title>Dactylosporangium aurantiacum NRRL B-8018 full assembly.</title>
        <authorList>
            <person name="Hartkoorn R.C."/>
            <person name="Beaudoing E."/>
            <person name="Hot D."/>
        </authorList>
    </citation>
    <scope>NUCLEOTIDE SEQUENCE</scope>
    <source>
        <strain evidence="2">NRRL B-8018</strain>
    </source>
</reference>
<dbReference type="RefSeq" id="WP_033363210.1">
    <property type="nucleotide sequence ID" value="NZ_CP073767.1"/>
</dbReference>
<dbReference type="AlphaFoldDB" id="A0A9Q9ILA5"/>
<dbReference type="PROSITE" id="PS51257">
    <property type="entry name" value="PROKAR_LIPOPROTEIN"/>
    <property type="match status" value="1"/>
</dbReference>
<feature type="transmembrane region" description="Helical" evidence="1">
    <location>
        <begin position="59"/>
        <end position="77"/>
    </location>
</feature>
<protein>
    <recommendedName>
        <fullName evidence="4">PH domain-containing protein</fullName>
    </recommendedName>
</protein>
<name>A0A9Q9ILA5_9ACTN</name>
<evidence type="ECO:0000313" key="3">
    <source>
        <dbReference type="Proteomes" id="UP001058003"/>
    </source>
</evidence>
<feature type="transmembrane region" description="Helical" evidence="1">
    <location>
        <begin position="21"/>
        <end position="39"/>
    </location>
</feature>
<proteinExistence type="predicted"/>
<dbReference type="KEGG" id="daur:Daura_01330"/>
<evidence type="ECO:0000256" key="1">
    <source>
        <dbReference type="SAM" id="Phobius"/>
    </source>
</evidence>